<comment type="function">
    <text evidence="5">Acts as an anti-CsrA protein, binds CsrA and prevents it from repressing translation of its target genes, one of which is flagellin. Binds to flagellin and participates in the assembly of the flagellum.</text>
</comment>
<proteinExistence type="inferred from homology"/>
<evidence type="ECO:0000256" key="2">
    <source>
        <dbReference type="ARBA" id="ARBA00022795"/>
    </source>
</evidence>
<dbReference type="KEGG" id="hcv:FTV88_1338"/>
<keyword evidence="7" id="KW-0966">Cell projection</keyword>
<dbReference type="PANTHER" id="PTHR39190">
    <property type="entry name" value="FLAGELLAR ASSEMBLY FACTOR FLIW"/>
    <property type="match status" value="1"/>
</dbReference>
<keyword evidence="2 5" id="KW-1005">Bacterial flagellum biogenesis</keyword>
<feature type="region of interest" description="Disordered" evidence="6">
    <location>
        <begin position="138"/>
        <end position="209"/>
    </location>
</feature>
<dbReference type="PANTHER" id="PTHR39190:SF1">
    <property type="entry name" value="FLAGELLAR ASSEMBLY FACTOR FLIW"/>
    <property type="match status" value="1"/>
</dbReference>
<reference evidence="8" key="1">
    <citation type="submission" date="2019-11" db="EMBL/GenBank/DDBJ databases">
        <title>Genome sequence of Heliorestis convoluta strain HH, an alkaliphilic and minimalistic phototrophic bacterium from a soda lake in Egypt.</title>
        <authorList>
            <person name="Dewey E.D."/>
            <person name="Stokes L.M."/>
            <person name="Burchell B.M."/>
            <person name="Shaffer K.N."/>
            <person name="Huntington A.M."/>
            <person name="Baker J.M."/>
            <person name="Nadendla S."/>
            <person name="Giglio M.G."/>
            <person name="Touchman J.W."/>
            <person name="Blankenship R.E."/>
            <person name="Madigan M.T."/>
            <person name="Sattley W.M."/>
        </authorList>
    </citation>
    <scope>NUCLEOTIDE SEQUENCE [LARGE SCALE GENOMIC DNA]</scope>
    <source>
        <strain evidence="8">HH</strain>
    </source>
</reference>
<keyword evidence="7" id="KW-0282">Flagellum</keyword>
<name>A0A5Q2N4I7_9FIRM</name>
<evidence type="ECO:0000313" key="8">
    <source>
        <dbReference type="Proteomes" id="UP000366051"/>
    </source>
</evidence>
<dbReference type="NCBIfam" id="NF009793">
    <property type="entry name" value="PRK13285.1-1"/>
    <property type="match status" value="1"/>
</dbReference>
<dbReference type="InterPro" id="IPR024046">
    <property type="entry name" value="Flagellar_assmbl_FliW_dom_sf"/>
</dbReference>
<feature type="compositionally biased region" description="Basic and acidic residues" evidence="6">
    <location>
        <begin position="178"/>
        <end position="194"/>
    </location>
</feature>
<dbReference type="InterPro" id="IPR003775">
    <property type="entry name" value="Flagellar_assembly_factor_FliW"/>
</dbReference>
<dbReference type="GO" id="GO:0044780">
    <property type="term" value="P:bacterial-type flagellum assembly"/>
    <property type="evidence" value="ECO:0007669"/>
    <property type="project" value="UniProtKB-UniRule"/>
</dbReference>
<dbReference type="HAMAP" id="MF_01185">
    <property type="entry name" value="FliW"/>
    <property type="match status" value="1"/>
</dbReference>
<dbReference type="Pfam" id="PF02623">
    <property type="entry name" value="FliW"/>
    <property type="match status" value="1"/>
</dbReference>
<dbReference type="EMBL" id="CP045875">
    <property type="protein sequence ID" value="QGG47485.1"/>
    <property type="molecule type" value="Genomic_DNA"/>
</dbReference>
<dbReference type="AlphaFoldDB" id="A0A5Q2N4I7"/>
<evidence type="ECO:0000256" key="3">
    <source>
        <dbReference type="ARBA" id="ARBA00022845"/>
    </source>
</evidence>
<dbReference type="GO" id="GO:0006417">
    <property type="term" value="P:regulation of translation"/>
    <property type="evidence" value="ECO:0007669"/>
    <property type="project" value="UniProtKB-KW"/>
</dbReference>
<keyword evidence="3 5" id="KW-0810">Translation regulation</keyword>
<protein>
    <recommendedName>
        <fullName evidence="5">Flagellar assembly factor FliW</fullName>
    </recommendedName>
</protein>
<keyword evidence="4 5" id="KW-0143">Chaperone</keyword>
<evidence type="ECO:0000256" key="4">
    <source>
        <dbReference type="ARBA" id="ARBA00023186"/>
    </source>
</evidence>
<dbReference type="GO" id="GO:0005737">
    <property type="term" value="C:cytoplasm"/>
    <property type="evidence" value="ECO:0007669"/>
    <property type="project" value="UniProtKB-SubCell"/>
</dbReference>
<dbReference type="SUPFAM" id="SSF141457">
    <property type="entry name" value="BH3618-like"/>
    <property type="match status" value="1"/>
</dbReference>
<comment type="similarity">
    <text evidence="5">Belongs to the FliW family.</text>
</comment>
<dbReference type="OrthoDB" id="9801235at2"/>
<evidence type="ECO:0000256" key="6">
    <source>
        <dbReference type="SAM" id="MobiDB-lite"/>
    </source>
</evidence>
<evidence type="ECO:0000256" key="1">
    <source>
        <dbReference type="ARBA" id="ARBA00022490"/>
    </source>
</evidence>
<organism evidence="7 8">
    <name type="scientific">Heliorestis convoluta</name>
    <dbReference type="NCBI Taxonomy" id="356322"/>
    <lineage>
        <taxon>Bacteria</taxon>
        <taxon>Bacillati</taxon>
        <taxon>Bacillota</taxon>
        <taxon>Clostridia</taxon>
        <taxon>Eubacteriales</taxon>
        <taxon>Heliobacteriaceae</taxon>
        <taxon>Heliorestis</taxon>
    </lineage>
</organism>
<accession>A0A5Q2N4I7</accession>
<feature type="compositionally biased region" description="Polar residues" evidence="6">
    <location>
        <begin position="195"/>
        <end position="209"/>
    </location>
</feature>
<evidence type="ECO:0000313" key="7">
    <source>
        <dbReference type="EMBL" id="QGG47485.1"/>
    </source>
</evidence>
<dbReference type="Proteomes" id="UP000366051">
    <property type="component" value="Chromosome"/>
</dbReference>
<evidence type="ECO:0000256" key="5">
    <source>
        <dbReference type="HAMAP-Rule" id="MF_01185"/>
    </source>
</evidence>
<keyword evidence="8" id="KW-1185">Reference proteome</keyword>
<sequence length="209" mass="23130">MLIETTRFGQIEVKDEEVYHFFKGLPGFPDEKAFVFLPYQPDSPFAFLQSTRTPELTFLLVDPFVFFPGYEVKLKDDMVEALGLSEENPAQAWSIVTIPDQFEKMTANLMAPIVLNVKERKAAQVVLERKEYTTRHAVFPEGIQGKEKGESAGKSAGKSAEGSVVGSTGQGQGTEKSSACDRKSITKNSTKESASESTRYSVTSVEEVR</sequence>
<dbReference type="Gene3D" id="2.30.290.10">
    <property type="entry name" value="BH3618-like"/>
    <property type="match status" value="1"/>
</dbReference>
<comment type="subcellular location">
    <subcellularLocation>
        <location evidence="5">Cytoplasm</location>
    </subcellularLocation>
</comment>
<comment type="subunit">
    <text evidence="5">Interacts with translational regulator CsrA and flagellin(s).</text>
</comment>
<gene>
    <name evidence="5 7" type="primary">fliW</name>
    <name evidence="7" type="ORF">FTV88_1338</name>
</gene>
<keyword evidence="7" id="KW-0969">Cilium</keyword>
<keyword evidence="1 5" id="KW-0963">Cytoplasm</keyword>